<feature type="transmembrane region" description="Helical" evidence="5">
    <location>
        <begin position="729"/>
        <end position="751"/>
    </location>
</feature>
<dbReference type="NCBIfam" id="TIGR03062">
    <property type="entry name" value="pip_yhgE_Cterm"/>
    <property type="match status" value="1"/>
</dbReference>
<evidence type="ECO:0000313" key="7">
    <source>
        <dbReference type="EMBL" id="QHZ53189.1"/>
    </source>
</evidence>
<feature type="transmembrane region" description="Helical" evidence="5">
    <location>
        <begin position="20"/>
        <end position="43"/>
    </location>
</feature>
<dbReference type="Gene3D" id="1.10.287.950">
    <property type="entry name" value="Methyl-accepting chemotaxis protein"/>
    <property type="match status" value="1"/>
</dbReference>
<dbReference type="GO" id="GO:0140359">
    <property type="term" value="F:ABC-type transporter activity"/>
    <property type="evidence" value="ECO:0007669"/>
    <property type="project" value="InterPro"/>
</dbReference>
<dbReference type="RefSeq" id="WP_237089735.1">
    <property type="nucleotide sequence ID" value="NZ_CP019717.1"/>
</dbReference>
<dbReference type="InterPro" id="IPR051328">
    <property type="entry name" value="T7SS_ABC-Transporter"/>
</dbReference>
<dbReference type="SUPFAM" id="SSF58104">
    <property type="entry name" value="Methyl-accepting chemotaxis protein (MCP) signaling domain"/>
    <property type="match status" value="1"/>
</dbReference>
<dbReference type="AlphaFoldDB" id="A0A6C0QWP1"/>
<dbReference type="InterPro" id="IPR017501">
    <property type="entry name" value="Phage_infect_YhgE_C"/>
</dbReference>
<dbReference type="NCBIfam" id="TIGR03057">
    <property type="entry name" value="xxxLxxG_by_4"/>
    <property type="match status" value="2"/>
</dbReference>
<dbReference type="InterPro" id="IPR017500">
    <property type="entry name" value="Phage_infect_YhgE_N"/>
</dbReference>
<proteinExistence type="predicted"/>
<dbReference type="Proteomes" id="UP000464330">
    <property type="component" value="Chromosome"/>
</dbReference>
<feature type="transmembrane region" description="Helical" evidence="5">
    <location>
        <begin position="614"/>
        <end position="633"/>
    </location>
</feature>
<feature type="transmembrane region" description="Helical" evidence="5">
    <location>
        <begin position="639"/>
        <end position="664"/>
    </location>
</feature>
<evidence type="ECO:0000313" key="8">
    <source>
        <dbReference type="Proteomes" id="UP000464330"/>
    </source>
</evidence>
<gene>
    <name evidence="7" type="ORF">ERICV_04121</name>
</gene>
<keyword evidence="4 5" id="KW-0472">Membrane</keyword>
<dbReference type="PANTHER" id="PTHR43077:SF5">
    <property type="entry name" value="PHAGE INFECTION PROTEIN"/>
    <property type="match status" value="1"/>
</dbReference>
<dbReference type="EMBL" id="CP019717">
    <property type="protein sequence ID" value="QHZ53189.1"/>
    <property type="molecule type" value="Genomic_DNA"/>
</dbReference>
<feature type="transmembrane region" description="Helical" evidence="5">
    <location>
        <begin position="671"/>
        <end position="690"/>
    </location>
</feature>
<protein>
    <recommendedName>
        <fullName evidence="6">ABC-2 type transporter transmembrane domain-containing protein</fullName>
    </recommendedName>
</protein>
<evidence type="ECO:0000259" key="6">
    <source>
        <dbReference type="Pfam" id="PF12698"/>
    </source>
</evidence>
<feature type="transmembrane region" description="Helical" evidence="5">
    <location>
        <begin position="571"/>
        <end position="593"/>
    </location>
</feature>
<evidence type="ECO:0000256" key="2">
    <source>
        <dbReference type="ARBA" id="ARBA00022692"/>
    </source>
</evidence>
<evidence type="ECO:0000256" key="3">
    <source>
        <dbReference type="ARBA" id="ARBA00022989"/>
    </source>
</evidence>
<dbReference type="InterPro" id="IPR013525">
    <property type="entry name" value="ABC2_TM"/>
</dbReference>
<evidence type="ECO:0000256" key="4">
    <source>
        <dbReference type="ARBA" id="ARBA00023136"/>
    </source>
</evidence>
<dbReference type="PANTHER" id="PTHR43077">
    <property type="entry name" value="TRANSPORT PERMEASE YVFS-RELATED"/>
    <property type="match status" value="1"/>
</dbReference>
<feature type="domain" description="ABC-2 type transporter transmembrane" evidence="6">
    <location>
        <begin position="24"/>
        <end position="744"/>
    </location>
</feature>
<sequence>MKNTGFFTKEWAAIFKNKKVLISICVIALIPLLYSSMFLWAFWDPYGKLNELPVAVVNMDKGANFEGKELHVGDEFVDKIKESKNFKWDFVSQEKAIQGMDDNKYYMTVVVPENFSEKATKILDEHPTASDLTYIPNESLNFLSSQIGATAVEKMKAELSKNLTKAYAEAMFKSIDKVSDGLAQAADGSLQLKDGSIKIKDGIVQVDENLLKINEGTLTLKDGVIQIYNGLGDLNNGASRIQNEGTSVVASGAGQLADAQKQLSSEGANKIQSGLNDLKSGSADLSDNLGLMEQLAGQKTNELLQLPAGVSKINDTTQKLQAGVNELAKKTPELETGSKAVADGLAKLAQLNPQLAELPQFKQLKKAAEDVANGNELLNKGVNGQSESSLVNGTNGLANGINQLNSTVSEKIKKGEMNALVKNIQKLHQGSTKLSNGIAQAAAGQNEFVKNFSTFGQKLNELSAGAKQVDGKMNELIAGSAKLKDGTSQVSGGVDQLTDGTNQLQTEGTEKLDKGADTLVEGQTELTDKLKEAADKTGDIKADDSNYNMFAEPVKVTEEKRGPVPNYGTGFAPYFVSLGLFVGALMLTIVFPIKNPVTPPKSAFGWFLSKFSSMLLVGTVQAILVDAILLYGLKIEVQNVGYFFLFSLITSWVFMAILQFLVTAFSDAGRFIAIILLILQLTTSAGTFPLELIPTPLQKFNALVPMTYSVSGYKAVISSGNYSQMWHSALVLGCATVAFGLLTYAVLAISFKKHYSNLPGNREESVTA</sequence>
<evidence type="ECO:0000256" key="5">
    <source>
        <dbReference type="SAM" id="Phobius"/>
    </source>
</evidence>
<dbReference type="Gene3D" id="3.40.1710.10">
    <property type="entry name" value="abc type-2 transporter like domain"/>
    <property type="match status" value="1"/>
</dbReference>
<reference evidence="7 8" key="1">
    <citation type="journal article" date="2020" name="Int. J. Med. Microbiol.">
        <title>Discovery of Paenibacillus larvae ERIC V: Phenotypic and genomic comparison to genotypes ERIC I-IV reveal different inventories of virulence factors which correlate with epidemiological prevalences of American Foulbrood.</title>
        <authorList>
            <person name="Beims H."/>
            <person name="Bunk B."/>
            <person name="Erler S."/>
            <person name="Mohr K.I."/>
            <person name="Sproer C."/>
            <person name="Pradella S."/>
            <person name="Gunther G."/>
            <person name="Rohde M."/>
            <person name="von der Ohe W."/>
            <person name="Steinert M."/>
        </authorList>
    </citation>
    <scope>NUCLEOTIDE SEQUENCE [LARGE SCALE GENOMIC DNA]</scope>
    <source>
        <strain evidence="7">Eric_V</strain>
    </source>
</reference>
<comment type="subcellular location">
    <subcellularLocation>
        <location evidence="1">Membrane</location>
        <topology evidence="1">Multi-pass membrane protein</topology>
    </subcellularLocation>
</comment>
<name>A0A6C0QWP1_9BACL</name>
<dbReference type="GO" id="GO:0016020">
    <property type="term" value="C:membrane"/>
    <property type="evidence" value="ECO:0007669"/>
    <property type="project" value="UniProtKB-SubCell"/>
</dbReference>
<dbReference type="InterPro" id="IPR023908">
    <property type="entry name" value="xxxLxxG_rpt"/>
</dbReference>
<dbReference type="NCBIfam" id="TIGR03061">
    <property type="entry name" value="pip_yhgE_Nterm"/>
    <property type="match status" value="1"/>
</dbReference>
<evidence type="ECO:0000256" key="1">
    <source>
        <dbReference type="ARBA" id="ARBA00004141"/>
    </source>
</evidence>
<keyword evidence="3 5" id="KW-1133">Transmembrane helix</keyword>
<accession>A0A6C0QWP1</accession>
<organism evidence="7 8">
    <name type="scientific">Paenibacillus larvae subsp. larvae</name>
    <dbReference type="NCBI Taxonomy" id="147375"/>
    <lineage>
        <taxon>Bacteria</taxon>
        <taxon>Bacillati</taxon>
        <taxon>Bacillota</taxon>
        <taxon>Bacilli</taxon>
        <taxon>Bacillales</taxon>
        <taxon>Paenibacillaceae</taxon>
        <taxon>Paenibacillus</taxon>
    </lineage>
</organism>
<keyword evidence="2 5" id="KW-0812">Transmembrane</keyword>
<dbReference type="Pfam" id="PF12698">
    <property type="entry name" value="ABC2_membrane_3"/>
    <property type="match status" value="1"/>
</dbReference>